<keyword evidence="1" id="KW-0472">Membrane</keyword>
<dbReference type="AlphaFoldDB" id="A0AAE3DDT9"/>
<keyword evidence="3" id="KW-1185">Reference proteome</keyword>
<proteinExistence type="predicted"/>
<accession>A0AAE3DDT9</accession>
<sequence length="77" mass="8655">MKRIDECDSMAVLVALLVVGILLVMGAYRIFSYLCENAALDARTFLLGAACLLLAVVGFLLARRSFRRLQYLRDNEE</sequence>
<dbReference type="Proteomes" id="UP001199319">
    <property type="component" value="Unassembled WGS sequence"/>
</dbReference>
<feature type="transmembrane region" description="Helical" evidence="1">
    <location>
        <begin position="43"/>
        <end position="62"/>
    </location>
</feature>
<organism evidence="2 3">
    <name type="scientific">Brotocaccenecus cirricatena</name>
    <dbReference type="NCBI Taxonomy" id="3064195"/>
    <lineage>
        <taxon>Bacteria</taxon>
        <taxon>Bacillati</taxon>
        <taxon>Bacillota</taxon>
        <taxon>Clostridia</taxon>
        <taxon>Eubacteriales</taxon>
        <taxon>Oscillospiraceae</taxon>
        <taxon>Brotocaccenecus</taxon>
    </lineage>
</organism>
<evidence type="ECO:0000313" key="2">
    <source>
        <dbReference type="EMBL" id="MCC2129292.1"/>
    </source>
</evidence>
<keyword evidence="1" id="KW-1133">Transmembrane helix</keyword>
<comment type="caution">
    <text evidence="2">The sequence shown here is derived from an EMBL/GenBank/DDBJ whole genome shotgun (WGS) entry which is preliminary data.</text>
</comment>
<protein>
    <submittedName>
        <fullName evidence="2">Uncharacterized protein</fullName>
    </submittedName>
</protein>
<reference evidence="2" key="1">
    <citation type="submission" date="2021-10" db="EMBL/GenBank/DDBJ databases">
        <title>Anaerobic single-cell dispensing facilitates the cultivation of human gut bacteria.</title>
        <authorList>
            <person name="Afrizal A."/>
        </authorList>
    </citation>
    <scope>NUCLEOTIDE SEQUENCE</scope>
    <source>
        <strain evidence="2">CLA-AA-H272</strain>
    </source>
</reference>
<dbReference type="EMBL" id="JAJEPW010000016">
    <property type="protein sequence ID" value="MCC2129292.1"/>
    <property type="molecule type" value="Genomic_DNA"/>
</dbReference>
<evidence type="ECO:0000256" key="1">
    <source>
        <dbReference type="SAM" id="Phobius"/>
    </source>
</evidence>
<evidence type="ECO:0000313" key="3">
    <source>
        <dbReference type="Proteomes" id="UP001199319"/>
    </source>
</evidence>
<name>A0AAE3DDT9_9FIRM</name>
<keyword evidence="1" id="KW-0812">Transmembrane</keyword>
<feature type="transmembrane region" description="Helical" evidence="1">
    <location>
        <begin position="12"/>
        <end position="31"/>
    </location>
</feature>
<dbReference type="RefSeq" id="WP_302928570.1">
    <property type="nucleotide sequence ID" value="NZ_JAJEPW010000016.1"/>
</dbReference>
<gene>
    <name evidence="2" type="ORF">LKD37_07155</name>
</gene>